<dbReference type="AlphaFoldDB" id="A0A9X6XWP2"/>
<sequence length="94" mass="10713">MRTEEELKELAKRVITNEVFMASDEESISNAFMLLVSLGADFPAGTVALYEEYSKALPRGINGYPMFGSCGYLLKEEFQVFVEHYKKYNELLNS</sequence>
<comment type="caution">
    <text evidence="1">The sequence shown here is derived from an EMBL/GenBank/DDBJ whole genome shotgun (WGS) entry which is preliminary data.</text>
</comment>
<name>A0A9X6XWP2_BACCE</name>
<dbReference type="EMBL" id="NVMX01000056">
    <property type="protein sequence ID" value="PDZ95451.1"/>
    <property type="molecule type" value="Genomic_DNA"/>
</dbReference>
<organism evidence="1 2">
    <name type="scientific">Bacillus cereus</name>
    <dbReference type="NCBI Taxonomy" id="1396"/>
    <lineage>
        <taxon>Bacteria</taxon>
        <taxon>Bacillati</taxon>
        <taxon>Bacillota</taxon>
        <taxon>Bacilli</taxon>
        <taxon>Bacillales</taxon>
        <taxon>Bacillaceae</taxon>
        <taxon>Bacillus</taxon>
        <taxon>Bacillus cereus group</taxon>
    </lineage>
</organism>
<evidence type="ECO:0000313" key="1">
    <source>
        <dbReference type="EMBL" id="PDZ95451.1"/>
    </source>
</evidence>
<dbReference type="Proteomes" id="UP000219922">
    <property type="component" value="Unassembled WGS sequence"/>
</dbReference>
<dbReference type="RefSeq" id="WP_098006119.1">
    <property type="nucleotide sequence ID" value="NZ_NVMX01000056.1"/>
</dbReference>
<proteinExistence type="predicted"/>
<protein>
    <submittedName>
        <fullName evidence="1">Uncharacterized protein</fullName>
    </submittedName>
</protein>
<evidence type="ECO:0000313" key="2">
    <source>
        <dbReference type="Proteomes" id="UP000219922"/>
    </source>
</evidence>
<gene>
    <name evidence="1" type="ORF">CON36_28275</name>
</gene>
<reference evidence="1 2" key="1">
    <citation type="submission" date="2017-09" db="EMBL/GenBank/DDBJ databases">
        <title>Large-scale bioinformatics analysis of Bacillus genomes uncovers conserved roles of natural products in bacterial physiology.</title>
        <authorList>
            <consortium name="Agbiome Team Llc"/>
            <person name="Bleich R.M."/>
            <person name="Grubbs K.J."/>
            <person name="Santa Maria K.C."/>
            <person name="Allen S.E."/>
            <person name="Farag S."/>
            <person name="Shank E.A."/>
            <person name="Bowers A."/>
        </authorList>
    </citation>
    <scope>NUCLEOTIDE SEQUENCE [LARGE SCALE GENOMIC DNA]</scope>
    <source>
        <strain evidence="1 2">AFS092789</strain>
    </source>
</reference>
<accession>A0A9X6XWP2</accession>